<proteinExistence type="predicted"/>
<comment type="caution">
    <text evidence="1">The sequence shown here is derived from an EMBL/GenBank/DDBJ whole genome shotgun (WGS) entry which is preliminary data.</text>
</comment>
<protein>
    <submittedName>
        <fullName evidence="1">Uncharacterized protein</fullName>
    </submittedName>
</protein>
<dbReference type="EMBL" id="LGRX02004862">
    <property type="protein sequence ID" value="KAK3279472.1"/>
    <property type="molecule type" value="Genomic_DNA"/>
</dbReference>
<sequence>MDEARNARASRSSLLSTDKGASFTFFAGRREPSVNSSAYNPSPHKRICRRAIISRGFACKSQRQRCRGVVSLRQTAKYSVRQHVPDEATSAAKICFSFDHTMGLVERA</sequence>
<dbReference type="Proteomes" id="UP001190700">
    <property type="component" value="Unassembled WGS sequence"/>
</dbReference>
<reference evidence="1 2" key="1">
    <citation type="journal article" date="2015" name="Genome Biol. Evol.">
        <title>Comparative Genomics of a Bacterivorous Green Alga Reveals Evolutionary Causalities and Consequences of Phago-Mixotrophic Mode of Nutrition.</title>
        <authorList>
            <person name="Burns J.A."/>
            <person name="Paasch A."/>
            <person name="Narechania A."/>
            <person name="Kim E."/>
        </authorList>
    </citation>
    <scope>NUCLEOTIDE SEQUENCE [LARGE SCALE GENOMIC DNA]</scope>
    <source>
        <strain evidence="1 2">PLY_AMNH</strain>
    </source>
</reference>
<name>A0AAE0GJW2_9CHLO</name>
<gene>
    <name evidence="1" type="ORF">CYMTET_12647</name>
</gene>
<accession>A0AAE0GJW2</accession>
<dbReference type="AlphaFoldDB" id="A0AAE0GJW2"/>
<organism evidence="1 2">
    <name type="scientific">Cymbomonas tetramitiformis</name>
    <dbReference type="NCBI Taxonomy" id="36881"/>
    <lineage>
        <taxon>Eukaryota</taxon>
        <taxon>Viridiplantae</taxon>
        <taxon>Chlorophyta</taxon>
        <taxon>Pyramimonadophyceae</taxon>
        <taxon>Pyramimonadales</taxon>
        <taxon>Pyramimonadaceae</taxon>
        <taxon>Cymbomonas</taxon>
    </lineage>
</organism>
<evidence type="ECO:0000313" key="1">
    <source>
        <dbReference type="EMBL" id="KAK3279472.1"/>
    </source>
</evidence>
<evidence type="ECO:0000313" key="2">
    <source>
        <dbReference type="Proteomes" id="UP001190700"/>
    </source>
</evidence>
<keyword evidence="2" id="KW-1185">Reference proteome</keyword>